<evidence type="ECO:0000256" key="10">
    <source>
        <dbReference type="RuleBase" id="RU365068"/>
    </source>
</evidence>
<dbReference type="Proteomes" id="UP000091857">
    <property type="component" value="Chromosome 6"/>
</dbReference>
<dbReference type="InterPro" id="IPR000629">
    <property type="entry name" value="RNA-helicase_DEAD-box_CS"/>
</dbReference>
<evidence type="ECO:0000256" key="11">
    <source>
        <dbReference type="SAM" id="MobiDB-lite"/>
    </source>
</evidence>
<feature type="domain" description="Helicase C-terminal" evidence="13">
    <location>
        <begin position="299"/>
        <end position="456"/>
    </location>
</feature>
<evidence type="ECO:0000256" key="5">
    <source>
        <dbReference type="ARBA" id="ARBA00022884"/>
    </source>
</evidence>
<protein>
    <recommendedName>
        <fullName evidence="10">ATP-dependent RNA helicase</fullName>
        <ecNumber evidence="10">3.6.4.13</ecNumber>
    </recommendedName>
</protein>
<keyword evidence="4 9" id="KW-0067">ATP-binding</keyword>
<dbReference type="InterPro" id="IPR027417">
    <property type="entry name" value="P-loop_NTPase"/>
</dbReference>
<dbReference type="EC" id="3.6.4.13" evidence="10"/>
<dbReference type="PROSITE" id="PS51194">
    <property type="entry name" value="HELICASE_CTER"/>
    <property type="match status" value="1"/>
</dbReference>
<dbReference type="PROSITE" id="PS00039">
    <property type="entry name" value="DEAD_ATP_HELICASE"/>
    <property type="match status" value="1"/>
</dbReference>
<comment type="catalytic activity">
    <reaction evidence="7 10">
        <text>ATP + H2O = ADP + phosphate + H(+)</text>
        <dbReference type="Rhea" id="RHEA:13065"/>
        <dbReference type="ChEBI" id="CHEBI:15377"/>
        <dbReference type="ChEBI" id="CHEBI:15378"/>
        <dbReference type="ChEBI" id="CHEBI:30616"/>
        <dbReference type="ChEBI" id="CHEBI:43474"/>
        <dbReference type="ChEBI" id="CHEBI:456216"/>
        <dbReference type="EC" id="3.6.4.13"/>
    </reaction>
</comment>
<dbReference type="OrthoDB" id="10259640at2759"/>
<evidence type="ECO:0000313" key="15">
    <source>
        <dbReference type="EMBL" id="OAY47063.1"/>
    </source>
</evidence>
<comment type="function">
    <text evidence="10">RNA helicase.</text>
</comment>
<evidence type="ECO:0000313" key="16">
    <source>
        <dbReference type="Proteomes" id="UP000091857"/>
    </source>
</evidence>
<dbReference type="CDD" id="cd17942">
    <property type="entry name" value="DEADc_DDX18"/>
    <property type="match status" value="1"/>
</dbReference>
<dbReference type="STRING" id="3983.A0A2C9VMZ7"/>
<keyword evidence="5 10" id="KW-0694">RNA-binding</keyword>
<evidence type="ECO:0000256" key="1">
    <source>
        <dbReference type="ARBA" id="ARBA00022741"/>
    </source>
</evidence>
<evidence type="ECO:0000256" key="2">
    <source>
        <dbReference type="ARBA" id="ARBA00022801"/>
    </source>
</evidence>
<feature type="compositionally biased region" description="Basic and acidic residues" evidence="11">
    <location>
        <begin position="540"/>
        <end position="551"/>
    </location>
</feature>
<comment type="caution">
    <text evidence="15">The sequence shown here is derived from an EMBL/GenBank/DDBJ whole genome shotgun (WGS) entry which is preliminary data.</text>
</comment>
<comment type="similarity">
    <text evidence="6">Belongs to the DEAD box helicase family. DDX18/HAS1 subfamily.</text>
</comment>
<dbReference type="PROSITE" id="PS51192">
    <property type="entry name" value="HELICASE_ATP_BIND_1"/>
    <property type="match status" value="1"/>
</dbReference>
<dbReference type="Pfam" id="PF00270">
    <property type="entry name" value="DEAD"/>
    <property type="match status" value="1"/>
</dbReference>
<dbReference type="InterPro" id="IPR011545">
    <property type="entry name" value="DEAD/DEAH_box_helicase_dom"/>
</dbReference>
<feature type="compositionally biased region" description="Basic residues" evidence="11">
    <location>
        <begin position="18"/>
        <end position="27"/>
    </location>
</feature>
<feature type="domain" description="DEAD-box RNA helicase Q" evidence="14">
    <location>
        <begin position="66"/>
        <end position="94"/>
    </location>
</feature>
<dbReference type="SMART" id="SM00490">
    <property type="entry name" value="HELICc"/>
    <property type="match status" value="1"/>
</dbReference>
<dbReference type="Gramene" id="Manes.06G049200.1.v8.1">
    <property type="protein sequence ID" value="Manes.06G049200.1.v8.1.CDS"/>
    <property type="gene ID" value="Manes.06G049200.v8.1"/>
</dbReference>
<evidence type="ECO:0000256" key="8">
    <source>
        <dbReference type="PROSITE-ProRule" id="PRU00552"/>
    </source>
</evidence>
<dbReference type="FunFam" id="3.40.50.300:FF:000379">
    <property type="entry name" value="RNA helicase"/>
    <property type="match status" value="1"/>
</dbReference>
<dbReference type="Pfam" id="PF13959">
    <property type="entry name" value="CTE_SPB4"/>
    <property type="match status" value="1"/>
</dbReference>
<keyword evidence="1 9" id="KW-0547">Nucleotide-binding</keyword>
<evidence type="ECO:0000256" key="9">
    <source>
        <dbReference type="RuleBase" id="RU000492"/>
    </source>
</evidence>
<dbReference type="GO" id="GO:0000463">
    <property type="term" value="P:maturation of LSU-rRNA from tricistronic rRNA transcript (SSU-rRNA, 5.8S rRNA, LSU-rRNA)"/>
    <property type="evidence" value="ECO:0000318"/>
    <property type="project" value="GO_Central"/>
</dbReference>
<evidence type="ECO:0000256" key="4">
    <source>
        <dbReference type="ARBA" id="ARBA00022840"/>
    </source>
</evidence>
<accession>A0A2C9VMZ7</accession>
<dbReference type="Pfam" id="PF00271">
    <property type="entry name" value="Helicase_C"/>
    <property type="match status" value="1"/>
</dbReference>
<keyword evidence="16" id="KW-1185">Reference proteome</keyword>
<dbReference type="GO" id="GO:0016887">
    <property type="term" value="F:ATP hydrolysis activity"/>
    <property type="evidence" value="ECO:0007669"/>
    <property type="project" value="RHEA"/>
</dbReference>
<dbReference type="SMART" id="SM00487">
    <property type="entry name" value="DEXDc"/>
    <property type="match status" value="1"/>
</dbReference>
<proteinExistence type="inferred from homology"/>
<evidence type="ECO:0000259" key="14">
    <source>
        <dbReference type="PROSITE" id="PS51195"/>
    </source>
</evidence>
<feature type="short sequence motif" description="Q motif" evidence="8">
    <location>
        <begin position="66"/>
        <end position="94"/>
    </location>
</feature>
<sequence length="551" mass="62170">MAVVEEQQPYTSPADDKKRKRKRKANRPNKVDAEKELGEEDLKEEEDGEKKAEKKVKCGSGIMSTESFDSLGLSEPTLKAIQEMGFQYLTQIQARAIPPLLIGKDVLGAARTGSGKTLAFLIPAVELLYNISFTPRNGTGVVVICPTRELAIQTHAVAKDLLKYHSQTLGLVIGGSARKAEAERIVKGVNLLVATPGRLLDHLQNTKGFMYKNLKCLMIDEADRILEANFEEEMKQIIKLLPKSRQTALFSATQTKKVEDLARLSFQTTPVYVDVDDGRTKVTNEGLQQGYCVVPSAKRFILLYSFLKRNLSKKVMVFFSSCNSVKFHSELLRYIQVDCLDIHGKQKQQKRTSTFFDFCKAEKGILLCTDVAARGLDIPAVDWIVQYDPPDEPKEYIHRVGRTARGEGAKGSALLFLIPEELQFLRYLKAAKVPVKEYEFDDKKLANVQSHLEKLVTNNYYLNKSAKDAYRSYILAYNSHSMKDIFNVHRLDLQAVAASFCFSCPPKVNLNIDSNASKFRKKANKSKNRFSESNPYGRQSDGDDKRQFVRH</sequence>
<evidence type="ECO:0000259" key="13">
    <source>
        <dbReference type="PROSITE" id="PS51194"/>
    </source>
</evidence>
<feature type="domain" description="Helicase ATP-binding" evidence="12">
    <location>
        <begin position="97"/>
        <end position="272"/>
    </location>
</feature>
<dbReference type="InterPro" id="IPR014001">
    <property type="entry name" value="Helicase_ATP-bd"/>
</dbReference>
<evidence type="ECO:0000259" key="12">
    <source>
        <dbReference type="PROSITE" id="PS51192"/>
    </source>
</evidence>
<keyword evidence="2 9" id="KW-0378">Hydrolase</keyword>
<reference evidence="16" key="1">
    <citation type="journal article" date="2016" name="Nat. Biotechnol.">
        <title>Sequencing wild and cultivated cassava and related species reveals extensive interspecific hybridization and genetic diversity.</title>
        <authorList>
            <person name="Bredeson J.V."/>
            <person name="Lyons J.B."/>
            <person name="Prochnik S.E."/>
            <person name="Wu G.A."/>
            <person name="Ha C.M."/>
            <person name="Edsinger-Gonzales E."/>
            <person name="Grimwood J."/>
            <person name="Schmutz J."/>
            <person name="Rabbi I.Y."/>
            <person name="Egesi C."/>
            <person name="Nauluvula P."/>
            <person name="Lebot V."/>
            <person name="Ndunguru J."/>
            <person name="Mkamilo G."/>
            <person name="Bart R.S."/>
            <person name="Setter T.L."/>
            <person name="Gleadow R.M."/>
            <person name="Kulakow P."/>
            <person name="Ferguson M.E."/>
            <person name="Rounsley S."/>
            <person name="Rokhsar D.S."/>
        </authorList>
    </citation>
    <scope>NUCLEOTIDE SEQUENCE [LARGE SCALE GENOMIC DNA]</scope>
    <source>
        <strain evidence="16">cv. AM560-2</strain>
    </source>
</reference>
<dbReference type="GO" id="GO:0003723">
    <property type="term" value="F:RNA binding"/>
    <property type="evidence" value="ECO:0007669"/>
    <property type="project" value="UniProtKB-UniRule"/>
</dbReference>
<dbReference type="InterPro" id="IPR014014">
    <property type="entry name" value="RNA_helicase_DEAD_Q_motif"/>
</dbReference>
<dbReference type="GO" id="GO:0005524">
    <property type="term" value="F:ATP binding"/>
    <property type="evidence" value="ECO:0007669"/>
    <property type="project" value="UniProtKB-UniRule"/>
</dbReference>
<dbReference type="EMBL" id="CM004392">
    <property type="protein sequence ID" value="OAY47063.1"/>
    <property type="molecule type" value="Genomic_DNA"/>
</dbReference>
<dbReference type="GO" id="GO:0003724">
    <property type="term" value="F:RNA helicase activity"/>
    <property type="evidence" value="ECO:0007669"/>
    <property type="project" value="UniProtKB-EC"/>
</dbReference>
<dbReference type="SMART" id="SM01178">
    <property type="entry name" value="DUF4217"/>
    <property type="match status" value="1"/>
</dbReference>
<feature type="region of interest" description="Disordered" evidence="11">
    <location>
        <begin position="523"/>
        <end position="551"/>
    </location>
</feature>
<dbReference type="OMA" id="LMEFHSQ"/>
<comment type="domain">
    <text evidence="10">The Q motif is unique to and characteristic of the DEAD box family of RNA helicases and controls ATP binding and hydrolysis.</text>
</comment>
<dbReference type="PANTHER" id="PTHR24031">
    <property type="entry name" value="RNA HELICASE"/>
    <property type="match status" value="1"/>
</dbReference>
<evidence type="ECO:0000256" key="6">
    <source>
        <dbReference type="ARBA" id="ARBA00024357"/>
    </source>
</evidence>
<dbReference type="Gene3D" id="3.40.50.300">
    <property type="entry name" value="P-loop containing nucleotide triphosphate hydrolases"/>
    <property type="match status" value="2"/>
</dbReference>
<feature type="compositionally biased region" description="Acidic residues" evidence="11">
    <location>
        <begin position="37"/>
        <end position="47"/>
    </location>
</feature>
<evidence type="ECO:0000256" key="7">
    <source>
        <dbReference type="ARBA" id="ARBA00047984"/>
    </source>
</evidence>
<dbReference type="SUPFAM" id="SSF52540">
    <property type="entry name" value="P-loop containing nucleoside triphosphate hydrolases"/>
    <property type="match status" value="2"/>
</dbReference>
<dbReference type="GO" id="GO:0005730">
    <property type="term" value="C:nucleolus"/>
    <property type="evidence" value="ECO:0000318"/>
    <property type="project" value="GO_Central"/>
</dbReference>
<dbReference type="InterPro" id="IPR025313">
    <property type="entry name" value="SPB4-like_CTE"/>
</dbReference>
<dbReference type="CDD" id="cd18787">
    <property type="entry name" value="SF2_C_DEAD"/>
    <property type="match status" value="1"/>
</dbReference>
<dbReference type="AlphaFoldDB" id="A0A2C9VMZ7"/>
<organism evidence="15 16">
    <name type="scientific">Manihot esculenta</name>
    <name type="common">Cassava</name>
    <name type="synonym">Jatropha manihot</name>
    <dbReference type="NCBI Taxonomy" id="3983"/>
    <lineage>
        <taxon>Eukaryota</taxon>
        <taxon>Viridiplantae</taxon>
        <taxon>Streptophyta</taxon>
        <taxon>Embryophyta</taxon>
        <taxon>Tracheophyta</taxon>
        <taxon>Spermatophyta</taxon>
        <taxon>Magnoliopsida</taxon>
        <taxon>eudicotyledons</taxon>
        <taxon>Gunneridae</taxon>
        <taxon>Pentapetalae</taxon>
        <taxon>rosids</taxon>
        <taxon>fabids</taxon>
        <taxon>Malpighiales</taxon>
        <taxon>Euphorbiaceae</taxon>
        <taxon>Crotonoideae</taxon>
        <taxon>Manihoteae</taxon>
        <taxon>Manihot</taxon>
    </lineage>
</organism>
<dbReference type="InterPro" id="IPR044773">
    <property type="entry name" value="DDX18/Has1_DEADc"/>
</dbReference>
<dbReference type="PROSITE" id="PS51195">
    <property type="entry name" value="Q_MOTIF"/>
    <property type="match status" value="1"/>
</dbReference>
<name>A0A2C9VMZ7_MANES</name>
<gene>
    <name evidence="15" type="ORF">MANES_06G049200v8</name>
</gene>
<dbReference type="InterPro" id="IPR001650">
    <property type="entry name" value="Helicase_C-like"/>
</dbReference>
<evidence type="ECO:0000256" key="3">
    <source>
        <dbReference type="ARBA" id="ARBA00022806"/>
    </source>
</evidence>
<keyword evidence="3 9" id="KW-0347">Helicase</keyword>
<feature type="region of interest" description="Disordered" evidence="11">
    <location>
        <begin position="1"/>
        <end position="54"/>
    </location>
</feature>